<dbReference type="Proteomes" id="UP000471166">
    <property type="component" value="Unassembled WGS sequence"/>
</dbReference>
<comment type="caution">
    <text evidence="2">The sequence shown here is derived from an EMBL/GenBank/DDBJ whole genome shotgun (WGS) entry which is preliminary data.</text>
</comment>
<sequence length="294" mass="32861">MNSSQVERIARTACTAAGIDPAGMVPIKLAENAIFRVPDQHTVIRVARAGQTEAARREVEIAEWLREQHISAVQPMGTRADFAVIDSRPVTLWKELPPHHNGSEREIGRALRALHQLAAPPFLPEVQPFVRLEQRIDSASSLSHADRRWLYQRLADLRAGWERLPTGMPWSPIHGDAWEGNVVTTEAGVTTFLDLERASVGPPEWDLVSTAIKQSSFGWISAERYRAFCDAYGHDVTTWEGFSLLRDIRELRMTCMAAQAAGTKPNHAAQAQHRVDCLRGTYGPRPWSGWHPIA</sequence>
<dbReference type="RefSeq" id="WP_054811657.1">
    <property type="nucleotide sequence ID" value="NZ_CP026746.1"/>
</dbReference>
<name>A0A2L2JLQ0_9NOCA</name>
<evidence type="ECO:0000259" key="1">
    <source>
        <dbReference type="Pfam" id="PF01636"/>
    </source>
</evidence>
<dbReference type="GeneID" id="57067647"/>
<dbReference type="InterPro" id="IPR011009">
    <property type="entry name" value="Kinase-like_dom_sf"/>
</dbReference>
<dbReference type="Gene3D" id="3.90.1200.10">
    <property type="match status" value="1"/>
</dbReference>
<keyword evidence="2" id="KW-0808">Transferase</keyword>
<dbReference type="AlphaFoldDB" id="A0A2L2JLQ0"/>
<dbReference type="SUPFAM" id="SSF56112">
    <property type="entry name" value="Protein kinase-like (PK-like)"/>
    <property type="match status" value="1"/>
</dbReference>
<protein>
    <submittedName>
        <fullName evidence="2">Aminoglycoside phosphotransferase family protein</fullName>
    </submittedName>
</protein>
<gene>
    <name evidence="2" type="ORF">GV791_07435</name>
</gene>
<accession>A0A2L2JLQ0</accession>
<dbReference type="EMBL" id="JAAGVB010000008">
    <property type="protein sequence ID" value="NEW32392.1"/>
    <property type="molecule type" value="Genomic_DNA"/>
</dbReference>
<proteinExistence type="predicted"/>
<dbReference type="GO" id="GO:0016740">
    <property type="term" value="F:transferase activity"/>
    <property type="evidence" value="ECO:0007669"/>
    <property type="project" value="UniProtKB-KW"/>
</dbReference>
<evidence type="ECO:0000313" key="2">
    <source>
        <dbReference type="EMBL" id="NEW32392.1"/>
    </source>
</evidence>
<organism evidence="2 3">
    <name type="scientific">Nocardia cyriacigeorgica</name>
    <dbReference type="NCBI Taxonomy" id="135487"/>
    <lineage>
        <taxon>Bacteria</taxon>
        <taxon>Bacillati</taxon>
        <taxon>Actinomycetota</taxon>
        <taxon>Actinomycetes</taxon>
        <taxon>Mycobacteriales</taxon>
        <taxon>Nocardiaceae</taxon>
        <taxon>Nocardia</taxon>
    </lineage>
</organism>
<dbReference type="Pfam" id="PF01636">
    <property type="entry name" value="APH"/>
    <property type="match status" value="1"/>
</dbReference>
<evidence type="ECO:0000313" key="3">
    <source>
        <dbReference type="Proteomes" id="UP000471166"/>
    </source>
</evidence>
<reference evidence="2 3" key="1">
    <citation type="submission" date="2020-01" db="EMBL/GenBank/DDBJ databases">
        <title>Genetics and antimicrobial susceptibilities of Nocardia species isolated from the soil; a comparison with species isolated from humans.</title>
        <authorList>
            <person name="Carrasco G."/>
            <person name="Monzon S."/>
            <person name="Sansegundo M."/>
            <person name="Garcia E."/>
            <person name="Garrido N."/>
            <person name="Medina M.J."/>
            <person name="Villalon P."/>
            <person name="Ramirez-Arocha A.C."/>
            <person name="Jimenez P."/>
            <person name="Cuesta I."/>
            <person name="Valdezate S."/>
        </authorList>
    </citation>
    <scope>NUCLEOTIDE SEQUENCE [LARGE SCALE GENOMIC DNA]</scope>
    <source>
        <strain evidence="2 3">CNM20110626</strain>
    </source>
</reference>
<feature type="domain" description="Aminoglycoside phosphotransferase" evidence="1">
    <location>
        <begin position="31"/>
        <end position="241"/>
    </location>
</feature>
<dbReference type="InterPro" id="IPR002575">
    <property type="entry name" value="Aminoglycoside_PTrfase"/>
</dbReference>